<evidence type="ECO:0000256" key="3">
    <source>
        <dbReference type="ARBA" id="ARBA00023002"/>
    </source>
</evidence>
<dbReference type="Proteomes" id="UP001165283">
    <property type="component" value="Unassembled WGS sequence"/>
</dbReference>
<evidence type="ECO:0000313" key="8">
    <source>
        <dbReference type="Proteomes" id="UP001165283"/>
    </source>
</evidence>
<organism evidence="7 8">
    <name type="scientific">Pseudonocardia humida</name>
    <dbReference type="NCBI Taxonomy" id="2800819"/>
    <lineage>
        <taxon>Bacteria</taxon>
        <taxon>Bacillati</taxon>
        <taxon>Actinomycetota</taxon>
        <taxon>Actinomycetes</taxon>
        <taxon>Pseudonocardiales</taxon>
        <taxon>Pseudonocardiaceae</taxon>
        <taxon>Pseudonocardia</taxon>
    </lineage>
</organism>
<reference evidence="7" key="1">
    <citation type="submission" date="2021-04" db="EMBL/GenBank/DDBJ databases">
        <title>Pseudonocardia sp. nov., isolated from sandy soil of mangrove forest.</title>
        <authorList>
            <person name="Zan Z."/>
            <person name="Huang R."/>
            <person name="Liu W."/>
        </authorList>
    </citation>
    <scope>NUCLEOTIDE SEQUENCE</scope>
    <source>
        <strain evidence="7">S2-4</strain>
    </source>
</reference>
<keyword evidence="8" id="KW-1185">Reference proteome</keyword>
<dbReference type="PROSITE" id="PS51296">
    <property type="entry name" value="RIESKE"/>
    <property type="match status" value="1"/>
</dbReference>
<dbReference type="RefSeq" id="WP_372497032.1">
    <property type="nucleotide sequence ID" value="NZ_JAGSOV010000043.1"/>
</dbReference>
<dbReference type="PANTHER" id="PTHR21266:SF60">
    <property type="entry name" value="3-KETOSTEROID-9-ALPHA-MONOOXYGENASE, OXYGENASE COMPONENT"/>
    <property type="match status" value="1"/>
</dbReference>
<keyword evidence="5" id="KW-0411">Iron-sulfur</keyword>
<keyword evidence="3" id="KW-0560">Oxidoreductase</keyword>
<dbReference type="Pfam" id="PF19299">
    <property type="entry name" value="DUF5914"/>
    <property type="match status" value="1"/>
</dbReference>
<keyword evidence="1" id="KW-0001">2Fe-2S</keyword>
<feature type="domain" description="Rieske" evidence="6">
    <location>
        <begin position="52"/>
        <end position="141"/>
    </location>
</feature>
<sequence length="335" mass="36248">MNEVRTERPSVNPLRRLHRPRWAEQEPTWAAAKPGLIRAALNRARARATGGWYVLAASREVRPGKAFGRVVAGRELVAWRDTDGALHVGPGACPHLGAALCDAPVHEGQLVCRWHGLALGPAGRPGWRTLPAHDDGVLAWVRLEGTGDPVDGEPTEAPVIGPRPPVPGLDAVATVIGRCEPDDVIANRLDPWHGAWLHPYSFTALRVLSAPAIDCPPAEDRFLVEVTFTLGKRYGVPVVAEFSCPDARTITMRIVDGEGAGSVVETHATPLRTGPDGVPRTAVIEAVLAHSDRPGFAKAHTAGPLVRPLMRVVAARLWRDDLDYAERRYALRSRS</sequence>
<dbReference type="InterPro" id="IPR036922">
    <property type="entry name" value="Rieske_2Fe-2S_sf"/>
</dbReference>
<comment type="caution">
    <text evidence="7">The sequence shown here is derived from an EMBL/GenBank/DDBJ whole genome shotgun (WGS) entry which is preliminary data.</text>
</comment>
<evidence type="ECO:0000259" key="6">
    <source>
        <dbReference type="PROSITE" id="PS51296"/>
    </source>
</evidence>
<proteinExistence type="predicted"/>
<dbReference type="PANTHER" id="PTHR21266">
    <property type="entry name" value="IRON-SULFUR DOMAIN CONTAINING PROTEIN"/>
    <property type="match status" value="1"/>
</dbReference>
<dbReference type="InterPro" id="IPR050584">
    <property type="entry name" value="Cholesterol_7-desaturase"/>
</dbReference>
<dbReference type="EMBL" id="JAGSOV010000043">
    <property type="protein sequence ID" value="MCO1657522.1"/>
    <property type="molecule type" value="Genomic_DNA"/>
</dbReference>
<keyword evidence="2" id="KW-0479">Metal-binding</keyword>
<evidence type="ECO:0000256" key="4">
    <source>
        <dbReference type="ARBA" id="ARBA00023004"/>
    </source>
</evidence>
<dbReference type="Gene3D" id="2.102.10.10">
    <property type="entry name" value="Rieske [2Fe-2S] iron-sulphur domain"/>
    <property type="match status" value="1"/>
</dbReference>
<dbReference type="Pfam" id="PF00355">
    <property type="entry name" value="Rieske"/>
    <property type="match status" value="1"/>
</dbReference>
<dbReference type="InterPro" id="IPR045612">
    <property type="entry name" value="DUF5914"/>
</dbReference>
<evidence type="ECO:0000256" key="5">
    <source>
        <dbReference type="ARBA" id="ARBA00023014"/>
    </source>
</evidence>
<dbReference type="SUPFAM" id="SSF50022">
    <property type="entry name" value="ISP domain"/>
    <property type="match status" value="1"/>
</dbReference>
<evidence type="ECO:0000313" key="7">
    <source>
        <dbReference type="EMBL" id="MCO1657522.1"/>
    </source>
</evidence>
<evidence type="ECO:0000256" key="1">
    <source>
        <dbReference type="ARBA" id="ARBA00022714"/>
    </source>
</evidence>
<name>A0ABT1A3F0_9PSEU</name>
<protein>
    <submittedName>
        <fullName evidence="7">Rieske (2Fe-2S) protein</fullName>
    </submittedName>
</protein>
<accession>A0ABT1A3F0</accession>
<evidence type="ECO:0000256" key="2">
    <source>
        <dbReference type="ARBA" id="ARBA00022723"/>
    </source>
</evidence>
<dbReference type="InterPro" id="IPR017941">
    <property type="entry name" value="Rieske_2Fe-2S"/>
</dbReference>
<gene>
    <name evidence="7" type="ORF">KDL28_20910</name>
</gene>
<keyword evidence="4" id="KW-0408">Iron</keyword>